<dbReference type="FunFam" id="3.30.830.10:FF:000031">
    <property type="entry name" value="Putative zinc metalloprotease"/>
    <property type="match status" value="1"/>
</dbReference>
<dbReference type="PANTHER" id="PTHR43016">
    <property type="entry name" value="PRESEQUENCE PROTEASE"/>
    <property type="match status" value="1"/>
</dbReference>
<dbReference type="InterPro" id="IPR007863">
    <property type="entry name" value="Peptidase_M16_C"/>
</dbReference>
<dbReference type="Proteomes" id="UP000011096">
    <property type="component" value="Unassembled WGS sequence"/>
</dbReference>
<feature type="domain" description="Peptidase M16 C-terminal" evidence="3">
    <location>
        <begin position="248"/>
        <end position="430"/>
    </location>
</feature>
<dbReference type="GO" id="GO:0046872">
    <property type="term" value="F:metal ion binding"/>
    <property type="evidence" value="ECO:0007669"/>
    <property type="project" value="InterPro"/>
</dbReference>
<dbReference type="Pfam" id="PF05193">
    <property type="entry name" value="Peptidase_M16_C"/>
    <property type="match status" value="1"/>
</dbReference>
<evidence type="ECO:0000259" key="3">
    <source>
        <dbReference type="Pfam" id="PF05193"/>
    </source>
</evidence>
<name>A0A7J6JFS6_COLFN</name>
<proteinExistence type="predicted"/>
<gene>
    <name evidence="4" type="ORF">CGGC5_v003247</name>
</gene>
<feature type="domain" description="Peptidase M16 N-terminal" evidence="2">
    <location>
        <begin position="110"/>
        <end position="196"/>
    </location>
</feature>
<protein>
    <recommendedName>
        <fullName evidence="6">Zinc metalloprotease</fullName>
    </recommendedName>
</protein>
<dbReference type="FunFam" id="3.30.830.10:FF:000036">
    <property type="entry name" value="Putative zinc metalloprotease"/>
    <property type="match status" value="1"/>
</dbReference>
<reference evidence="4 5" key="2">
    <citation type="submission" date="2020-04" db="EMBL/GenBank/DDBJ databases">
        <title>Genome sequencing and assembly of multiple isolates from the Colletotrichum gloeosporioides species complex.</title>
        <authorList>
            <person name="Gan P."/>
            <person name="Shirasu K."/>
        </authorList>
    </citation>
    <scope>NUCLEOTIDE SEQUENCE [LARGE SCALE GENOMIC DNA]</scope>
    <source>
        <strain evidence="4 5">Nara gc5</strain>
    </source>
</reference>
<evidence type="ECO:0000313" key="4">
    <source>
        <dbReference type="EMBL" id="KAF4489071.1"/>
    </source>
</evidence>
<keyword evidence="5" id="KW-1185">Reference proteome</keyword>
<dbReference type="OrthoDB" id="4953at2759"/>
<dbReference type="InterPro" id="IPR011765">
    <property type="entry name" value="Pept_M16_N"/>
</dbReference>
<dbReference type="FunFam" id="3.30.830.10:FF:000042">
    <property type="entry name" value="Zinc metalloprotease, putative"/>
    <property type="match status" value="1"/>
</dbReference>
<reference evidence="4 5" key="1">
    <citation type="submission" date="2012-08" db="EMBL/GenBank/DDBJ databases">
        <authorList>
            <person name="Gan P.H.P."/>
            <person name="Ikeda K."/>
            <person name="Irieda H."/>
            <person name="Narusaka M."/>
            <person name="O'Connell R.J."/>
            <person name="Narusaka Y."/>
            <person name="Takano Y."/>
            <person name="Kubo Y."/>
            <person name="Shirasu K."/>
        </authorList>
    </citation>
    <scope>NUCLEOTIDE SEQUENCE [LARGE SCALE GENOMIC DNA]</scope>
    <source>
        <strain evidence="4 5">Nara gc5</strain>
    </source>
</reference>
<comment type="caution">
    <text evidence="4">The sequence shown here is derived from an EMBL/GenBank/DDBJ whole genome shotgun (WGS) entry which is preliminary data.</text>
</comment>
<evidence type="ECO:0000259" key="2">
    <source>
        <dbReference type="Pfam" id="PF00675"/>
    </source>
</evidence>
<dbReference type="SUPFAM" id="SSF63411">
    <property type="entry name" value="LuxS/MPP-like metallohydrolase"/>
    <property type="match status" value="4"/>
</dbReference>
<feature type="region of interest" description="Disordered" evidence="1">
    <location>
        <begin position="1062"/>
        <end position="1099"/>
    </location>
</feature>
<dbReference type="FunCoup" id="A0A7J6JFS6">
    <property type="interactions" value="161"/>
</dbReference>
<sequence>MNHGQFWHRWHSCPEYHLEQPTSQSVSERLAKRLSVRSYYSQLATNSNIMSPAAKPQPRFRKIQSFKTDYAPCTISQYVSERSGMQVIVADRKGPKTNGYFTLATEILDDSGAPHTLEHLIFMGSKNYRYKGLLDKLASRAYSGTNAWTATDHTAYTLESAGWEGFSQILPVYLEHVVLPVLTDEACVTEVHHIDGEGNDAGVVYSEMQAVQFKSAEIMDLKARRLLYPENVGFRYETGGMTDALRVLTNDRIRSFHREMYQPKNLCVVIIGEADHDNLLQILDEFEESIKDDLPPLDAPFKRPWIDSAQPPALEKSIITTAEFPEEDESVGEITVAFFGPNCNDVIATSALNVLLTYLCGSSVSILENVIVEKEELASSVTYWWDARPNSVIWFQPTGVETEKLEFVEKRLIDLLKEVADKPLDMEYLTSCIHRERLQVKFQAEESESFYSTNIITDYLFGKRDGSTLKELESLSEYDVLEKWTDEQWRDFLRKWISDAPHVSILGKPSHELAKKQKAEEEARLAERKEKLGPEGLAKLKERLEAAKAKNDEPIPAAVVDQWPVPGTESIHFIESDTARAGKAKSLGLPNNAAQKVIDGSKQGQDPLFIQFESVPTNFVHLTIYLGTSQVPLELKPLLPIFNDNFFNTPIMRDGEKVGFEQVVMELEQDTISYGLRSTRDYGDPDGVMIQFQIEREKYSTVINWVRTMMFDSVFDIQRLKAGVQKHLADIPEMKRDGRSMASEVDMSIHQKKESYSVAKRALVRAVYLRRLKKLIASDPEKVLSWFEQLRKSLFTFNNVRVLVTADVSRLPEPIAAWDILSNNLKGSNDLIPITKPHTLLTPDGQEPGKVGAVIVPMTTADSSFGVSTAKGITSFEDPRLPAIMVAIGYLESAEGPLWNSVRGQGLAYGSYFGRELDTGTIQYKVYRSPDASKAFAASRETIRKIADGETPIDRHLKEGAISQVVVQFADEQSTMASAAAQNFMLGVVRNLPLDWHKKIMRDVRDVTNDQIKAVLNELIMPLFEPKTSNVVITCAPILEENIDKAFKEMGYKTQVKPLADFHDDYGFKGDDDEDDEDDEDDDEEEDGSEGDYSDSESE</sequence>
<dbReference type="GeneID" id="43605002"/>
<evidence type="ECO:0000313" key="5">
    <source>
        <dbReference type="Proteomes" id="UP000011096"/>
    </source>
</evidence>
<dbReference type="EMBL" id="ANPB02000002">
    <property type="protein sequence ID" value="KAF4489071.1"/>
    <property type="molecule type" value="Genomic_DNA"/>
</dbReference>
<feature type="compositionally biased region" description="Acidic residues" evidence="1">
    <location>
        <begin position="1071"/>
        <end position="1099"/>
    </location>
</feature>
<evidence type="ECO:0008006" key="6">
    <source>
        <dbReference type="Google" id="ProtNLM"/>
    </source>
</evidence>
<evidence type="ECO:0000256" key="1">
    <source>
        <dbReference type="SAM" id="MobiDB-lite"/>
    </source>
</evidence>
<dbReference type="RefSeq" id="XP_031882250.2">
    <property type="nucleotide sequence ID" value="XM_032020794.2"/>
</dbReference>
<organism evidence="4 5">
    <name type="scientific">Colletotrichum fructicola (strain Nara gc5)</name>
    <name type="common">Anthracnose fungus</name>
    <name type="synonym">Colletotrichum gloeosporioides (strain Nara gc5)</name>
    <dbReference type="NCBI Taxonomy" id="1213859"/>
    <lineage>
        <taxon>Eukaryota</taxon>
        <taxon>Fungi</taxon>
        <taxon>Dikarya</taxon>
        <taxon>Ascomycota</taxon>
        <taxon>Pezizomycotina</taxon>
        <taxon>Sordariomycetes</taxon>
        <taxon>Hypocreomycetidae</taxon>
        <taxon>Glomerellales</taxon>
        <taxon>Glomerellaceae</taxon>
        <taxon>Colletotrichum</taxon>
        <taxon>Colletotrichum gloeosporioides species complex</taxon>
    </lineage>
</organism>
<dbReference type="InParanoid" id="A0A7J6JFS6"/>
<dbReference type="InterPro" id="IPR011249">
    <property type="entry name" value="Metalloenz_LuxS/M16"/>
</dbReference>
<dbReference type="Pfam" id="PF00675">
    <property type="entry name" value="Peptidase_M16"/>
    <property type="match status" value="1"/>
</dbReference>
<dbReference type="AlphaFoldDB" id="A0A7J6JFS6"/>
<dbReference type="PANTHER" id="PTHR43016:SF16">
    <property type="entry name" value="METALLOPROTEASE, PUTATIVE (AFU_ORTHOLOGUE AFUA_4G07610)-RELATED"/>
    <property type="match status" value="1"/>
</dbReference>
<accession>A0A7J6JFS6</accession>
<dbReference type="FunFam" id="3.30.830.10:FF:000015">
    <property type="entry name" value="Putative zinc metalloprotease"/>
    <property type="match status" value="1"/>
</dbReference>
<dbReference type="Gene3D" id="3.30.830.10">
    <property type="entry name" value="Metalloenzyme, LuxS/M16 peptidase-like"/>
    <property type="match status" value="4"/>
</dbReference>